<reference evidence="2" key="1">
    <citation type="journal article" date="2022" name="Mol. Ecol. Resour.">
        <title>The genomes of chicory, endive, great burdock and yacon provide insights into Asteraceae palaeo-polyploidization history and plant inulin production.</title>
        <authorList>
            <person name="Fan W."/>
            <person name="Wang S."/>
            <person name="Wang H."/>
            <person name="Wang A."/>
            <person name="Jiang F."/>
            <person name="Liu H."/>
            <person name="Zhao H."/>
            <person name="Xu D."/>
            <person name="Zhang Y."/>
        </authorList>
    </citation>
    <scope>NUCLEOTIDE SEQUENCE [LARGE SCALE GENOMIC DNA]</scope>
    <source>
        <strain evidence="2">cv. Yunnan</strain>
    </source>
</reference>
<gene>
    <name evidence="1" type="ORF">L1987_68609</name>
</gene>
<evidence type="ECO:0000313" key="1">
    <source>
        <dbReference type="EMBL" id="KAI3717176.1"/>
    </source>
</evidence>
<dbReference type="Proteomes" id="UP001056120">
    <property type="component" value="Linkage Group LG23"/>
</dbReference>
<comment type="caution">
    <text evidence="1">The sequence shown here is derived from an EMBL/GenBank/DDBJ whole genome shotgun (WGS) entry which is preliminary data.</text>
</comment>
<proteinExistence type="predicted"/>
<reference evidence="1 2" key="2">
    <citation type="journal article" date="2022" name="Mol. Ecol. Resour.">
        <title>The genomes of chicory, endive, great burdock and yacon provide insights into Asteraceae paleo-polyploidization history and plant inulin production.</title>
        <authorList>
            <person name="Fan W."/>
            <person name="Wang S."/>
            <person name="Wang H."/>
            <person name="Wang A."/>
            <person name="Jiang F."/>
            <person name="Liu H."/>
            <person name="Zhao H."/>
            <person name="Xu D."/>
            <person name="Zhang Y."/>
        </authorList>
    </citation>
    <scope>NUCLEOTIDE SEQUENCE [LARGE SCALE GENOMIC DNA]</scope>
    <source>
        <strain evidence="2">cv. Yunnan</strain>
        <tissue evidence="1">Leaves</tissue>
    </source>
</reference>
<protein>
    <submittedName>
        <fullName evidence="1">Uncharacterized protein</fullName>
    </submittedName>
</protein>
<dbReference type="EMBL" id="CM042040">
    <property type="protein sequence ID" value="KAI3717176.1"/>
    <property type="molecule type" value="Genomic_DNA"/>
</dbReference>
<name>A0ACB9B5Y1_9ASTR</name>
<organism evidence="1 2">
    <name type="scientific">Smallanthus sonchifolius</name>
    <dbReference type="NCBI Taxonomy" id="185202"/>
    <lineage>
        <taxon>Eukaryota</taxon>
        <taxon>Viridiplantae</taxon>
        <taxon>Streptophyta</taxon>
        <taxon>Embryophyta</taxon>
        <taxon>Tracheophyta</taxon>
        <taxon>Spermatophyta</taxon>
        <taxon>Magnoliopsida</taxon>
        <taxon>eudicotyledons</taxon>
        <taxon>Gunneridae</taxon>
        <taxon>Pentapetalae</taxon>
        <taxon>asterids</taxon>
        <taxon>campanulids</taxon>
        <taxon>Asterales</taxon>
        <taxon>Asteraceae</taxon>
        <taxon>Asteroideae</taxon>
        <taxon>Heliantheae alliance</taxon>
        <taxon>Millerieae</taxon>
        <taxon>Smallanthus</taxon>
    </lineage>
</organism>
<evidence type="ECO:0000313" key="2">
    <source>
        <dbReference type="Proteomes" id="UP001056120"/>
    </source>
</evidence>
<accession>A0ACB9B5Y1</accession>
<keyword evidence="2" id="KW-1185">Reference proteome</keyword>
<sequence length="121" mass="14032">MADDHKTPSPSFRGRRRNSTLKISCFRNRHSPTPSPPIIKSPSSFLRSNLKINDKRRHQTIIRRHRQRSSTEFTYDPLSYSLNFEEQGLHTPNFMSKLPVTPPATNKLEDSTRVARTDRDA</sequence>